<dbReference type="InterPro" id="IPR034014">
    <property type="entry name" value="Zn_ribbon_RPC11_C"/>
</dbReference>
<dbReference type="SMART" id="SM00440">
    <property type="entry name" value="ZnF_C2C2"/>
    <property type="match status" value="1"/>
</dbReference>
<dbReference type="SUPFAM" id="SSF57783">
    <property type="entry name" value="Zinc beta-ribbon"/>
    <property type="match status" value="1"/>
</dbReference>
<dbReference type="Gene3D" id="2.20.25.10">
    <property type="match status" value="1"/>
</dbReference>
<gene>
    <name evidence="10" type="ORF">PG993_014313</name>
</gene>
<evidence type="ECO:0000256" key="7">
    <source>
        <dbReference type="PIRNR" id="PIRNR005586"/>
    </source>
</evidence>
<evidence type="ECO:0000313" key="11">
    <source>
        <dbReference type="Proteomes" id="UP001444661"/>
    </source>
</evidence>
<evidence type="ECO:0000256" key="3">
    <source>
        <dbReference type="ARBA" id="ARBA00022723"/>
    </source>
</evidence>
<dbReference type="PANTHER" id="PTHR11239">
    <property type="entry name" value="DNA-DIRECTED RNA POLYMERASE"/>
    <property type="match status" value="1"/>
</dbReference>
<sequence>MLLSSAFKLTHFLRWNPTVCPHCSNILTVSLSPDTGRNRLECRTCPYQHQITTPMFSRREFERKEREDVFGGPGEWDNADKTAVQCPKEGCSGNQAAFFQVQIRSADEPMTSFYKCMTCGGRWREN</sequence>
<evidence type="ECO:0000256" key="5">
    <source>
        <dbReference type="ARBA" id="ARBA00022833"/>
    </source>
</evidence>
<dbReference type="EMBL" id="JAQQWK010000014">
    <property type="protein sequence ID" value="KAK8016124.1"/>
    <property type="molecule type" value="Genomic_DNA"/>
</dbReference>
<name>A0ABR1RMC6_9PEZI</name>
<dbReference type="Pfam" id="PF01096">
    <property type="entry name" value="Zn_ribbon_TFIIS"/>
    <property type="match status" value="1"/>
</dbReference>
<accession>A0ABR1RMC6</accession>
<dbReference type="PIRSF" id="PIRSF005586">
    <property type="entry name" value="RNApol_RpoM"/>
    <property type="match status" value="1"/>
</dbReference>
<evidence type="ECO:0000256" key="8">
    <source>
        <dbReference type="PROSITE-ProRule" id="PRU00472"/>
    </source>
</evidence>
<proteinExistence type="inferred from homology"/>
<keyword evidence="11" id="KW-1185">Reference proteome</keyword>
<keyword evidence="3" id="KW-0479">Metal-binding</keyword>
<dbReference type="InterPro" id="IPR001222">
    <property type="entry name" value="Znf_TFIIS"/>
</dbReference>
<evidence type="ECO:0000256" key="4">
    <source>
        <dbReference type="ARBA" id="ARBA00022771"/>
    </source>
</evidence>
<dbReference type="InterPro" id="IPR012164">
    <property type="entry name" value="Rpa12/Rpb9/Rpc10/TFS"/>
</dbReference>
<evidence type="ECO:0000256" key="1">
    <source>
        <dbReference type="ARBA" id="ARBA00004123"/>
    </source>
</evidence>
<dbReference type="PROSITE" id="PS51133">
    <property type="entry name" value="ZF_TFIIS_2"/>
    <property type="match status" value="1"/>
</dbReference>
<reference evidence="10 11" key="1">
    <citation type="submission" date="2023-01" db="EMBL/GenBank/DDBJ databases">
        <title>Analysis of 21 Apiospora genomes using comparative genomics revels a genus with tremendous synthesis potential of carbohydrate active enzymes and secondary metabolites.</title>
        <authorList>
            <person name="Sorensen T."/>
        </authorList>
    </citation>
    <scope>NUCLEOTIDE SEQUENCE [LARGE SCALE GENOMIC DNA]</scope>
    <source>
        <strain evidence="10 11">CBS 33761</strain>
    </source>
</reference>
<keyword evidence="6 7" id="KW-0539">Nucleus</keyword>
<comment type="function">
    <text evidence="7">DNA-dependent RNA polymerase catalyzes the transcription of DNA into RNA using the four ribonucleoside triphosphates as substrates.</text>
</comment>
<comment type="similarity">
    <text evidence="7">Belongs to the archaeal rpoM/eukaryotic RPA12/RPB9/RPC11 RNA polymerase family.</text>
</comment>
<keyword evidence="4 8" id="KW-0863">Zinc-finger</keyword>
<comment type="caution">
    <text evidence="10">The sequence shown here is derived from an EMBL/GenBank/DDBJ whole genome shotgun (WGS) entry which is preliminary data.</text>
</comment>
<dbReference type="Proteomes" id="UP001444661">
    <property type="component" value="Unassembled WGS sequence"/>
</dbReference>
<evidence type="ECO:0000256" key="2">
    <source>
        <dbReference type="ARBA" id="ARBA00022478"/>
    </source>
</evidence>
<feature type="domain" description="TFIIS-type" evidence="9">
    <location>
        <begin position="82"/>
        <end position="124"/>
    </location>
</feature>
<keyword evidence="7" id="KW-0804">Transcription</keyword>
<evidence type="ECO:0000256" key="6">
    <source>
        <dbReference type="ARBA" id="ARBA00023242"/>
    </source>
</evidence>
<comment type="subcellular location">
    <subcellularLocation>
        <location evidence="1 7">Nucleus</location>
    </subcellularLocation>
</comment>
<dbReference type="CDD" id="cd10509">
    <property type="entry name" value="Zn-ribbon_RPC11"/>
    <property type="match status" value="1"/>
</dbReference>
<dbReference type="PANTHER" id="PTHR11239:SF12">
    <property type="entry name" value="DNA-DIRECTED RNA POLYMERASE III SUBUNIT RPC10"/>
    <property type="match status" value="1"/>
</dbReference>
<keyword evidence="2 7" id="KW-0240">DNA-directed RNA polymerase</keyword>
<organism evidence="10 11">
    <name type="scientific">Apiospora rasikravindrae</name>
    <dbReference type="NCBI Taxonomy" id="990691"/>
    <lineage>
        <taxon>Eukaryota</taxon>
        <taxon>Fungi</taxon>
        <taxon>Dikarya</taxon>
        <taxon>Ascomycota</taxon>
        <taxon>Pezizomycotina</taxon>
        <taxon>Sordariomycetes</taxon>
        <taxon>Xylariomycetidae</taxon>
        <taxon>Amphisphaeriales</taxon>
        <taxon>Apiosporaceae</taxon>
        <taxon>Apiospora</taxon>
    </lineage>
</organism>
<evidence type="ECO:0000259" key="9">
    <source>
        <dbReference type="PROSITE" id="PS51133"/>
    </source>
</evidence>
<keyword evidence="5" id="KW-0862">Zinc</keyword>
<protein>
    <recommendedName>
        <fullName evidence="7">DNA-directed RNA polymerase subunit</fullName>
    </recommendedName>
</protein>
<evidence type="ECO:0000313" key="10">
    <source>
        <dbReference type="EMBL" id="KAK8016124.1"/>
    </source>
</evidence>